<dbReference type="AlphaFoldDB" id="A0A6N9JKG7"/>
<dbReference type="InterPro" id="IPR054353">
    <property type="entry name" value="IstA-like_C"/>
</dbReference>
<dbReference type="PANTHER" id="PTHR35004">
    <property type="entry name" value="TRANSPOSASE RV3428C-RELATED"/>
    <property type="match status" value="1"/>
</dbReference>
<gene>
    <name evidence="2" type="ORF">GT464_09760</name>
</gene>
<dbReference type="PANTHER" id="PTHR35004:SF8">
    <property type="entry name" value="TRANSPOSASE RV3428C-RELATED"/>
    <property type="match status" value="1"/>
</dbReference>
<dbReference type="Pfam" id="PF22483">
    <property type="entry name" value="Mu-transpos_C_2"/>
    <property type="match status" value="1"/>
</dbReference>
<accession>A0A6N9JKG7</accession>
<protein>
    <submittedName>
        <fullName evidence="2">IS21 family transposase</fullName>
    </submittedName>
</protein>
<feature type="non-terminal residue" evidence="2">
    <location>
        <position position="1"/>
    </location>
</feature>
<evidence type="ECO:0000313" key="3">
    <source>
        <dbReference type="Proteomes" id="UP000469380"/>
    </source>
</evidence>
<proteinExistence type="predicted"/>
<name>A0A6N9JKG7_9ACTN</name>
<dbReference type="RefSeq" id="WP_161161019.1">
    <property type="nucleotide sequence ID" value="NZ_WWSR01000021.1"/>
</dbReference>
<organism evidence="2 3">
    <name type="scientific">Collinsella aerofaciens</name>
    <dbReference type="NCBI Taxonomy" id="74426"/>
    <lineage>
        <taxon>Bacteria</taxon>
        <taxon>Bacillati</taxon>
        <taxon>Actinomycetota</taxon>
        <taxon>Coriobacteriia</taxon>
        <taxon>Coriobacteriales</taxon>
        <taxon>Coriobacteriaceae</taxon>
        <taxon>Collinsella</taxon>
    </lineage>
</organism>
<evidence type="ECO:0000259" key="1">
    <source>
        <dbReference type="Pfam" id="PF22483"/>
    </source>
</evidence>
<comment type="caution">
    <text evidence="2">The sequence shown here is derived from an EMBL/GenBank/DDBJ whole genome shotgun (WGS) entry which is preliminary data.</text>
</comment>
<feature type="domain" description="Transposase for insertion sequence element IS21-like C-terminal" evidence="1">
    <location>
        <begin position="163"/>
        <end position="233"/>
    </location>
</feature>
<dbReference type="Proteomes" id="UP000469380">
    <property type="component" value="Unassembled WGS sequence"/>
</dbReference>
<reference evidence="2 3" key="1">
    <citation type="journal article" date="2019" name="Nat. Med.">
        <title>A library of human gut bacterial isolates paired with longitudinal multiomics data enables mechanistic microbiome research.</title>
        <authorList>
            <person name="Poyet M."/>
            <person name="Groussin M."/>
            <person name="Gibbons S.M."/>
            <person name="Avila-Pacheco J."/>
            <person name="Jiang X."/>
            <person name="Kearney S.M."/>
            <person name="Perrotta A.R."/>
            <person name="Berdy B."/>
            <person name="Zhao S."/>
            <person name="Lieberman T.D."/>
            <person name="Swanson P.K."/>
            <person name="Smith M."/>
            <person name="Roesemann S."/>
            <person name="Alexander J.E."/>
            <person name="Rich S.A."/>
            <person name="Livny J."/>
            <person name="Vlamakis H."/>
            <person name="Clish C."/>
            <person name="Bullock K."/>
            <person name="Deik A."/>
            <person name="Scott J."/>
            <person name="Pierce K.A."/>
            <person name="Xavier R.J."/>
            <person name="Alm E.J."/>
        </authorList>
    </citation>
    <scope>NUCLEOTIDE SEQUENCE [LARGE SCALE GENOMIC DNA]</scope>
    <source>
        <strain evidence="2 3">BIOML-A20</strain>
    </source>
</reference>
<dbReference type="EMBL" id="WWSR01000021">
    <property type="protein sequence ID" value="MZJ40217.1"/>
    <property type="molecule type" value="Genomic_DNA"/>
</dbReference>
<evidence type="ECO:0000313" key="2">
    <source>
        <dbReference type="EMBL" id="MZJ40217.1"/>
    </source>
</evidence>
<sequence length="355" mass="39389">IRCIRVGAIGENALVEMVKIILTLTTMKQDTWLLCHVHAFSFLGGATPCIVPDNLRTGVTAHPRAGEPVLNAAYEELAAHYGSAVIPARVRRPRDKPSAENEVWAAATYVIAALRDEVFTDMAALRAAVARRVAEHNDAPFAKREGSRREVFEEVERPLLRPLPAEPFEVCEWVYGRKVQANCHVAYARNYYSVSHLLVGSTVDLRVTEGKVEVFSGGERVATHPRFPSYARNRYSTRGSDMPEGRAWSDWDAPRIRAWASRVGPSCSELVDRVFACYEFDEQGFNAALAVLRLSRRYTPARLERACGMALATGKRSPRYRDVEPVLRSGQDRAPAGEASGDCGYVRGAGFYGEE</sequence>